<sequence length="199" mass="21690">MILSPTPTCPDSATQAAWVAAVGTWAVGIMAFWIAYVQYRNAQFRPAVSAFREASGRVMIRIVNQGSGAGIVQDVNLLTPRHLAPATNAELVYYDWEIDKQKSDVHPLPFPLEGGGSADLFLIVNPGDKSLHDFPLDAVRIRVDYGSGKDSGCIAMRTVRFRLYGTTRIPTLNLSRVRSAGSSPAARRARSRRARSDGS</sequence>
<organism evidence="3 4">
    <name type="scientific">Intrasporangium oryzae NRRL B-24470</name>
    <dbReference type="NCBI Taxonomy" id="1386089"/>
    <lineage>
        <taxon>Bacteria</taxon>
        <taxon>Bacillati</taxon>
        <taxon>Actinomycetota</taxon>
        <taxon>Actinomycetes</taxon>
        <taxon>Micrococcales</taxon>
        <taxon>Intrasporangiaceae</taxon>
        <taxon>Intrasporangium</taxon>
    </lineage>
</organism>
<gene>
    <name evidence="3" type="ORF">N865_19950</name>
</gene>
<keyword evidence="2" id="KW-0812">Transmembrane</keyword>
<keyword evidence="2" id="KW-0472">Membrane</keyword>
<feature type="region of interest" description="Disordered" evidence="1">
    <location>
        <begin position="179"/>
        <end position="199"/>
    </location>
</feature>
<evidence type="ECO:0000313" key="4">
    <source>
        <dbReference type="Proteomes" id="UP000019489"/>
    </source>
</evidence>
<evidence type="ECO:0000256" key="1">
    <source>
        <dbReference type="SAM" id="MobiDB-lite"/>
    </source>
</evidence>
<protein>
    <submittedName>
        <fullName evidence="3">Uncharacterized protein</fullName>
    </submittedName>
</protein>
<dbReference type="Proteomes" id="UP000019489">
    <property type="component" value="Unassembled WGS sequence"/>
</dbReference>
<evidence type="ECO:0000313" key="3">
    <source>
        <dbReference type="EMBL" id="EWS99882.1"/>
    </source>
</evidence>
<name>W9G4Z7_9MICO</name>
<proteinExistence type="predicted"/>
<evidence type="ECO:0000256" key="2">
    <source>
        <dbReference type="SAM" id="Phobius"/>
    </source>
</evidence>
<feature type="transmembrane region" description="Helical" evidence="2">
    <location>
        <begin position="16"/>
        <end position="36"/>
    </location>
</feature>
<dbReference type="EMBL" id="AWSA01000066">
    <property type="protein sequence ID" value="EWS99882.1"/>
    <property type="molecule type" value="Genomic_DNA"/>
</dbReference>
<dbReference type="AlphaFoldDB" id="W9G4Z7"/>
<comment type="caution">
    <text evidence="3">The sequence shown here is derived from an EMBL/GenBank/DDBJ whole genome shotgun (WGS) entry which is preliminary data.</text>
</comment>
<accession>W9G4Z7</accession>
<reference evidence="3 4" key="1">
    <citation type="submission" date="2013-08" db="EMBL/GenBank/DDBJ databases">
        <title>Intrasporangium oryzae NRRL B-24470.</title>
        <authorList>
            <person name="Liu H."/>
            <person name="Wang G."/>
        </authorList>
    </citation>
    <scope>NUCLEOTIDE SEQUENCE [LARGE SCALE GENOMIC DNA]</scope>
    <source>
        <strain evidence="3 4">NRRL B-24470</strain>
    </source>
</reference>
<keyword evidence="2" id="KW-1133">Transmembrane helix</keyword>
<keyword evidence="4" id="KW-1185">Reference proteome</keyword>